<dbReference type="RefSeq" id="WP_125245894.1">
    <property type="nucleotide sequence ID" value="NZ_RSEB01000001.1"/>
</dbReference>
<dbReference type="Proteomes" id="UP000277256">
    <property type="component" value="Unassembled WGS sequence"/>
</dbReference>
<proteinExistence type="predicted"/>
<reference evidence="1 2" key="1">
    <citation type="submission" date="2018-12" db="EMBL/GenBank/DDBJ databases">
        <title>Glycomyces sp. YIM 121974 draft genome.</title>
        <authorList>
            <person name="Li Q."/>
        </authorList>
    </citation>
    <scope>NUCLEOTIDE SEQUENCE [LARGE SCALE GENOMIC DNA]</scope>
    <source>
        <strain evidence="1 2">YIM 121974</strain>
    </source>
</reference>
<dbReference type="AlphaFoldDB" id="A0A426V3I1"/>
<name>A0A426V3I1_9ACTN</name>
<organism evidence="1 2">
    <name type="scientific">Glycomyces terrestris</name>
    <dbReference type="NCBI Taxonomy" id="2493553"/>
    <lineage>
        <taxon>Bacteria</taxon>
        <taxon>Bacillati</taxon>
        <taxon>Actinomycetota</taxon>
        <taxon>Actinomycetes</taxon>
        <taxon>Glycomycetales</taxon>
        <taxon>Glycomycetaceae</taxon>
        <taxon>Glycomyces</taxon>
    </lineage>
</organism>
<protein>
    <submittedName>
        <fullName evidence="1">Uncharacterized protein</fullName>
    </submittedName>
</protein>
<dbReference type="OrthoDB" id="5182494at2"/>
<comment type="caution">
    <text evidence="1">The sequence shown here is derived from an EMBL/GenBank/DDBJ whole genome shotgun (WGS) entry which is preliminary data.</text>
</comment>
<keyword evidence="2" id="KW-1185">Reference proteome</keyword>
<evidence type="ECO:0000313" key="2">
    <source>
        <dbReference type="Proteomes" id="UP000277256"/>
    </source>
</evidence>
<evidence type="ECO:0000313" key="1">
    <source>
        <dbReference type="EMBL" id="RRS01416.1"/>
    </source>
</evidence>
<sequence>MTDSQSAAPAYTSGCGNVIIEAADTAPVVKLSAAAVRMPVRELADLIAFTARDAADAMRTDTANQEAGLGSAADALAELKNLRDGIRSEGLEAVIQRKGGEFGAEDALPADDPRAMSRLALNPGAVSTANLDAAIAMLERFQTTPGGAPTPLEGDADAMVGVATSEDGQVTVEATGTYPIARLLLGLHAREMGPDLLAQQITATAERAVANRDERQRAHIDAAGLPLTMEQVEGLPGQIGDYARKVAGQAAFLQQDYQQQIRRFK</sequence>
<gene>
    <name evidence="1" type="ORF">EIW28_01175</name>
</gene>
<dbReference type="EMBL" id="RSEB01000001">
    <property type="protein sequence ID" value="RRS01416.1"/>
    <property type="molecule type" value="Genomic_DNA"/>
</dbReference>
<accession>A0A426V3I1</accession>